<comment type="caution">
    <text evidence="2">The sequence shown here is derived from an EMBL/GenBank/DDBJ whole genome shotgun (WGS) entry which is preliminary data.</text>
</comment>
<dbReference type="PROSITE" id="PS50005">
    <property type="entry name" value="TPR"/>
    <property type="match status" value="1"/>
</dbReference>
<sequence>MMKTILKIACGTILTIIISCNNNSNDKVQADLSGSSKESLKNAIKKYPDSLLLIQDLIEAYRNEGSYDSALTLTDDQIKKDSNNAYLWNMKATLHFENDDTLNAINSLEHAVDIYPMPEYLVALGTIYAEVKNPKSLIIADGLLKVNRVKSGADAMFVKGLYYSYNNDKTKAINYFDSSLHMDFTYMFSYREKAIALYDLEKYEEALEVLKRAVTVQNNFDEGYYWMGRCYEKLGKKDDAIQSYQTALLYDKNFIEAREALNKLQGKTNN</sequence>
<gene>
    <name evidence="2" type="ORF">FW778_16395</name>
</gene>
<dbReference type="InterPro" id="IPR011990">
    <property type="entry name" value="TPR-like_helical_dom_sf"/>
</dbReference>
<proteinExistence type="predicted"/>
<protein>
    <submittedName>
        <fullName evidence="2">Tetratricopeptide repeat protein</fullName>
    </submittedName>
</protein>
<name>A0A5J5IEG4_9BACT</name>
<reference evidence="2 3" key="1">
    <citation type="submission" date="2019-09" db="EMBL/GenBank/DDBJ databases">
        <title>Draft genome sequence of Ginsengibacter sp. BR5-29.</title>
        <authorList>
            <person name="Im W.-T."/>
        </authorList>
    </citation>
    <scope>NUCLEOTIDE SEQUENCE [LARGE SCALE GENOMIC DNA]</scope>
    <source>
        <strain evidence="2 3">BR5-29</strain>
    </source>
</reference>
<keyword evidence="3" id="KW-1185">Reference proteome</keyword>
<dbReference type="RefSeq" id="WP_150415908.1">
    <property type="nucleotide sequence ID" value="NZ_VYQF01000005.1"/>
</dbReference>
<evidence type="ECO:0000256" key="1">
    <source>
        <dbReference type="PROSITE-ProRule" id="PRU00339"/>
    </source>
</evidence>
<dbReference type="PANTHER" id="PTHR12558">
    <property type="entry name" value="CELL DIVISION CYCLE 16,23,27"/>
    <property type="match status" value="1"/>
</dbReference>
<dbReference type="EMBL" id="VYQF01000005">
    <property type="protein sequence ID" value="KAA9037673.1"/>
    <property type="molecule type" value="Genomic_DNA"/>
</dbReference>
<dbReference type="PANTHER" id="PTHR12558:SF44">
    <property type="entry name" value="TETRATRICOPEPTIDE REPEAT-CONTAINING PROTEIN"/>
    <property type="match status" value="1"/>
</dbReference>
<dbReference type="SMART" id="SM00028">
    <property type="entry name" value="TPR"/>
    <property type="match status" value="5"/>
</dbReference>
<accession>A0A5J5IEG4</accession>
<dbReference type="Pfam" id="PF13181">
    <property type="entry name" value="TPR_8"/>
    <property type="match status" value="2"/>
</dbReference>
<keyword evidence="1" id="KW-0802">TPR repeat</keyword>
<dbReference type="AlphaFoldDB" id="A0A5J5IEG4"/>
<evidence type="ECO:0000313" key="2">
    <source>
        <dbReference type="EMBL" id="KAA9037673.1"/>
    </source>
</evidence>
<feature type="repeat" description="TPR" evidence="1">
    <location>
        <begin position="221"/>
        <end position="254"/>
    </location>
</feature>
<dbReference type="Proteomes" id="UP000326903">
    <property type="component" value="Unassembled WGS sequence"/>
</dbReference>
<dbReference type="Gene3D" id="1.25.40.10">
    <property type="entry name" value="Tetratricopeptide repeat domain"/>
    <property type="match status" value="2"/>
</dbReference>
<dbReference type="Pfam" id="PF13414">
    <property type="entry name" value="TPR_11"/>
    <property type="match status" value="1"/>
</dbReference>
<dbReference type="InterPro" id="IPR019734">
    <property type="entry name" value="TPR_rpt"/>
</dbReference>
<dbReference type="GO" id="GO:0051301">
    <property type="term" value="P:cell division"/>
    <property type="evidence" value="ECO:0007669"/>
    <property type="project" value="TreeGrafter"/>
</dbReference>
<evidence type="ECO:0000313" key="3">
    <source>
        <dbReference type="Proteomes" id="UP000326903"/>
    </source>
</evidence>
<organism evidence="2 3">
    <name type="scientific">Ginsengibacter hankyongi</name>
    <dbReference type="NCBI Taxonomy" id="2607284"/>
    <lineage>
        <taxon>Bacteria</taxon>
        <taxon>Pseudomonadati</taxon>
        <taxon>Bacteroidota</taxon>
        <taxon>Chitinophagia</taxon>
        <taxon>Chitinophagales</taxon>
        <taxon>Chitinophagaceae</taxon>
        <taxon>Ginsengibacter</taxon>
    </lineage>
</organism>
<dbReference type="SUPFAM" id="SSF48452">
    <property type="entry name" value="TPR-like"/>
    <property type="match status" value="1"/>
</dbReference>
<dbReference type="PROSITE" id="PS51257">
    <property type="entry name" value="PROKAR_LIPOPROTEIN"/>
    <property type="match status" value="1"/>
</dbReference>